<dbReference type="GO" id="GO:0032259">
    <property type="term" value="P:methylation"/>
    <property type="evidence" value="ECO:0007669"/>
    <property type="project" value="UniProtKB-KW"/>
</dbReference>
<dbReference type="PANTHER" id="PTHR10259:SF11">
    <property type="entry name" value="THIOPURINE S-METHYLTRANSFERASE"/>
    <property type="match status" value="1"/>
</dbReference>
<proteinExistence type="inferred from homology"/>
<dbReference type="EC" id="2.1.1.67" evidence="4 9"/>
<dbReference type="FunFam" id="3.40.50.150:FF:000101">
    <property type="entry name" value="Thiopurine S-methyltransferase"/>
    <property type="match status" value="1"/>
</dbReference>
<evidence type="ECO:0000256" key="1">
    <source>
        <dbReference type="ARBA" id="ARBA00000903"/>
    </source>
</evidence>
<feature type="binding site" evidence="9">
    <location>
        <position position="10"/>
    </location>
    <ligand>
        <name>S-adenosyl-L-methionine</name>
        <dbReference type="ChEBI" id="CHEBI:59789"/>
    </ligand>
</feature>
<dbReference type="Pfam" id="PF05724">
    <property type="entry name" value="TPMT"/>
    <property type="match status" value="1"/>
</dbReference>
<feature type="binding site" evidence="9">
    <location>
        <position position="66"/>
    </location>
    <ligand>
        <name>S-adenosyl-L-methionine</name>
        <dbReference type="ChEBI" id="CHEBI:59789"/>
    </ligand>
</feature>
<sequence>MDAEFWLERWRDGRTHFHQSRVTPLLQKYWPALELGPGSRVLVPLAGKSLDMLWLAGQGMQVLGVELARQAVEQFFDENTLTPVISQTPAGDLYTAGDVALLCADIFDLDAALLGSCHGVYDRAALVALPADMRARYARHVYGQLAPDYRGILITLDYPQAQMDGPPFSVNDEEVQRIYAGHSRATLIDRRDILEKEPKFLDRGVACLDTLVYRLDGAR</sequence>
<dbReference type="PANTHER" id="PTHR10259">
    <property type="entry name" value="THIOPURINE S-METHYLTRANSFERASE"/>
    <property type="match status" value="1"/>
</dbReference>
<dbReference type="EMBL" id="NEVP01000006">
    <property type="protein sequence ID" value="OZI51715.1"/>
    <property type="molecule type" value="Genomic_DNA"/>
</dbReference>
<evidence type="ECO:0000313" key="10">
    <source>
        <dbReference type="EMBL" id="OZI51715.1"/>
    </source>
</evidence>
<feature type="binding site" evidence="9">
    <location>
        <position position="123"/>
    </location>
    <ligand>
        <name>S-adenosyl-L-methionine</name>
        <dbReference type="ChEBI" id="CHEBI:59789"/>
    </ligand>
</feature>
<keyword evidence="5 9" id="KW-0963">Cytoplasm</keyword>
<dbReference type="RefSeq" id="WP_094799672.1">
    <property type="nucleotide sequence ID" value="NZ_NEVP01000006.1"/>
</dbReference>
<dbReference type="Gene3D" id="3.40.50.150">
    <property type="entry name" value="Vaccinia Virus protein VP39"/>
    <property type="match status" value="1"/>
</dbReference>
<keyword evidence="7 9" id="KW-0808">Transferase</keyword>
<accession>A0A261TQJ1</accession>
<evidence type="ECO:0000256" key="2">
    <source>
        <dbReference type="ARBA" id="ARBA00004496"/>
    </source>
</evidence>
<dbReference type="GO" id="GO:0008119">
    <property type="term" value="F:thiopurine S-methyltransferase activity"/>
    <property type="evidence" value="ECO:0007669"/>
    <property type="project" value="UniProtKB-UniRule"/>
</dbReference>
<keyword evidence="6 9" id="KW-0489">Methyltransferase</keyword>
<evidence type="ECO:0000256" key="4">
    <source>
        <dbReference type="ARBA" id="ARBA00011905"/>
    </source>
</evidence>
<keyword evidence="11" id="KW-1185">Reference proteome</keyword>
<dbReference type="PIRSF" id="PIRSF023956">
    <property type="entry name" value="Thiopurine_S-methyltransferase"/>
    <property type="match status" value="1"/>
</dbReference>
<comment type="similarity">
    <text evidence="3 9">Belongs to the class I-like SAM-binding methyltransferase superfamily. TPMT family.</text>
</comment>
<evidence type="ECO:0000256" key="7">
    <source>
        <dbReference type="ARBA" id="ARBA00022679"/>
    </source>
</evidence>
<protein>
    <recommendedName>
        <fullName evidence="4 9">Thiopurine S-methyltransferase</fullName>
        <ecNumber evidence="4 9">2.1.1.67</ecNumber>
    </recommendedName>
    <alternativeName>
        <fullName evidence="9">Thiopurine methyltransferase</fullName>
    </alternativeName>
</protein>
<dbReference type="HAMAP" id="MF_00812">
    <property type="entry name" value="Thiopur_methtran"/>
    <property type="match status" value="1"/>
</dbReference>
<dbReference type="GO" id="GO:0005737">
    <property type="term" value="C:cytoplasm"/>
    <property type="evidence" value="ECO:0007669"/>
    <property type="project" value="UniProtKB-SubCell"/>
</dbReference>
<dbReference type="SUPFAM" id="SSF53335">
    <property type="entry name" value="S-adenosyl-L-methionine-dependent methyltransferases"/>
    <property type="match status" value="1"/>
</dbReference>
<gene>
    <name evidence="9" type="primary">tpm</name>
    <name evidence="10" type="ORF">CAL25_09275</name>
</gene>
<evidence type="ECO:0000256" key="6">
    <source>
        <dbReference type="ARBA" id="ARBA00022603"/>
    </source>
</evidence>
<dbReference type="NCBIfam" id="NF009732">
    <property type="entry name" value="PRK13255.1"/>
    <property type="match status" value="1"/>
</dbReference>
<reference evidence="10 11" key="1">
    <citation type="submission" date="2017-05" db="EMBL/GenBank/DDBJ databases">
        <title>Complete and WGS of Bordetella genogroups.</title>
        <authorList>
            <person name="Spilker T."/>
            <person name="LiPuma J."/>
        </authorList>
    </citation>
    <scope>NUCLEOTIDE SEQUENCE [LARGE SCALE GENOMIC DNA]</scope>
    <source>
        <strain evidence="10 11">AU10456</strain>
    </source>
</reference>
<evidence type="ECO:0000256" key="3">
    <source>
        <dbReference type="ARBA" id="ARBA00008145"/>
    </source>
</evidence>
<dbReference type="InterPro" id="IPR008854">
    <property type="entry name" value="TPMT"/>
</dbReference>
<dbReference type="GO" id="GO:0010038">
    <property type="term" value="P:response to metal ion"/>
    <property type="evidence" value="ECO:0007669"/>
    <property type="project" value="InterPro"/>
</dbReference>
<evidence type="ECO:0000256" key="9">
    <source>
        <dbReference type="HAMAP-Rule" id="MF_00812"/>
    </source>
</evidence>
<evidence type="ECO:0000256" key="5">
    <source>
        <dbReference type="ARBA" id="ARBA00022490"/>
    </source>
</evidence>
<dbReference type="NCBIfam" id="TIGR03840">
    <property type="entry name" value="TMPT_Se_Te"/>
    <property type="match status" value="1"/>
</dbReference>
<dbReference type="AlphaFoldDB" id="A0A261TQJ1"/>
<evidence type="ECO:0000256" key="8">
    <source>
        <dbReference type="ARBA" id="ARBA00022691"/>
    </source>
</evidence>
<dbReference type="InterPro" id="IPR025835">
    <property type="entry name" value="Thiopurine_S-MeTrfase"/>
</dbReference>
<comment type="caution">
    <text evidence="10">The sequence shown here is derived from an EMBL/GenBank/DDBJ whole genome shotgun (WGS) entry which is preliminary data.</text>
</comment>
<dbReference type="InterPro" id="IPR029063">
    <property type="entry name" value="SAM-dependent_MTases_sf"/>
</dbReference>
<keyword evidence="8 9" id="KW-0949">S-adenosyl-L-methionine</keyword>
<feature type="binding site" evidence="9">
    <location>
        <position position="45"/>
    </location>
    <ligand>
        <name>S-adenosyl-L-methionine</name>
        <dbReference type="ChEBI" id="CHEBI:59789"/>
    </ligand>
</feature>
<dbReference type="PROSITE" id="PS51585">
    <property type="entry name" value="SAM_MT_TPMT"/>
    <property type="match status" value="1"/>
</dbReference>
<comment type="subcellular location">
    <subcellularLocation>
        <location evidence="2 9">Cytoplasm</location>
    </subcellularLocation>
</comment>
<dbReference type="OrthoDB" id="9778208at2"/>
<evidence type="ECO:0000313" key="11">
    <source>
        <dbReference type="Proteomes" id="UP000216913"/>
    </source>
</evidence>
<organism evidence="10 11">
    <name type="scientific">Bordetella genomosp. 5</name>
    <dbReference type="NCBI Taxonomy" id="1395608"/>
    <lineage>
        <taxon>Bacteria</taxon>
        <taxon>Pseudomonadati</taxon>
        <taxon>Pseudomonadota</taxon>
        <taxon>Betaproteobacteria</taxon>
        <taxon>Burkholderiales</taxon>
        <taxon>Alcaligenaceae</taxon>
        <taxon>Bordetella</taxon>
    </lineage>
</organism>
<dbReference type="Proteomes" id="UP000216913">
    <property type="component" value="Unassembled WGS sequence"/>
</dbReference>
<dbReference type="InterPro" id="IPR022474">
    <property type="entry name" value="Thiopur_S-MeTfrase_Se/Te_detox"/>
</dbReference>
<name>A0A261TQJ1_9BORD</name>
<comment type="catalytic activity">
    <reaction evidence="1 9">
        <text>S-adenosyl-L-methionine + a thiopurine = S-adenosyl-L-homocysteine + a thiopurine S-methylether.</text>
        <dbReference type="EC" id="2.1.1.67"/>
    </reaction>
</comment>